<organism evidence="1">
    <name type="scientific">gut metagenome</name>
    <dbReference type="NCBI Taxonomy" id="749906"/>
    <lineage>
        <taxon>unclassified sequences</taxon>
        <taxon>metagenomes</taxon>
        <taxon>organismal metagenomes</taxon>
    </lineage>
</organism>
<sequence length="133" mass="15544">MRIMALVVYNKENSRPLEVMYKGKRTINMDYRGTVYLSKTMSIELGILGGGRVNFAQDDETEDWYISRTEGLEGFNVWKDKRCARFSAGFIVQRLMKQAKVERRSVQFMIAKKPLEVDGVLYYKILLSNPIYR</sequence>
<proteinExistence type="predicted"/>
<dbReference type="AlphaFoldDB" id="J9GGH9"/>
<protein>
    <submittedName>
        <fullName evidence="1">Uncharacterized protein</fullName>
    </submittedName>
</protein>
<evidence type="ECO:0000313" key="1">
    <source>
        <dbReference type="EMBL" id="EJX06034.1"/>
    </source>
</evidence>
<name>J9GGH9_9ZZZZ</name>
<comment type="caution">
    <text evidence="1">The sequence shown here is derived from an EMBL/GenBank/DDBJ whole genome shotgun (WGS) entry which is preliminary data.</text>
</comment>
<reference evidence="1" key="1">
    <citation type="journal article" date="2012" name="PLoS ONE">
        <title>Gene sets for utilization of primary and secondary nutrition supplies in the distal gut of endangered iberian lynx.</title>
        <authorList>
            <person name="Alcaide M."/>
            <person name="Messina E."/>
            <person name="Richter M."/>
            <person name="Bargiela R."/>
            <person name="Peplies J."/>
            <person name="Huws S.A."/>
            <person name="Newbold C.J."/>
            <person name="Golyshin P.N."/>
            <person name="Simon M.A."/>
            <person name="Lopez G."/>
            <person name="Yakimov M.M."/>
            <person name="Ferrer M."/>
        </authorList>
    </citation>
    <scope>NUCLEOTIDE SEQUENCE</scope>
</reference>
<dbReference type="EMBL" id="AMCI01001283">
    <property type="protein sequence ID" value="EJX06034.1"/>
    <property type="molecule type" value="Genomic_DNA"/>
</dbReference>
<gene>
    <name evidence="1" type="ORF">EVA_05849</name>
</gene>
<accession>J9GGH9</accession>